<dbReference type="STRING" id="548476.cauri_0416"/>
<dbReference type="PANTHER" id="PTHR30576:SF10">
    <property type="entry name" value="SLL5057 PROTEIN"/>
    <property type="match status" value="1"/>
</dbReference>
<protein>
    <submittedName>
        <fullName evidence="4">Sugar transferase</fullName>
        <ecNumber evidence="4">2.7.8.6</ecNumber>
    </submittedName>
</protein>
<sequence length="228" mass="25344">MTTPNLRPASTLAVIPDRSSDAPALYTGAKRISDILLSATALILLSPVLLIVALLIKLDDGGPVFFAQTRVGYRQGHFTMLKFRTMRTNAEQLVDQLLAAQASAGNAGNEVLFKLQDDPRITRVGRFLRRTSLDELPQLFNVLTGRMSLIGPRPPLPREVAKFTPRELGKFNAKPGITGLWQVMGRSTLSWEDSINLDLRYCAERSFGMDIMIFFRTFKVLATQEGAY</sequence>
<evidence type="ECO:0000259" key="3">
    <source>
        <dbReference type="Pfam" id="PF02397"/>
    </source>
</evidence>
<gene>
    <name evidence="4" type="primary">cpsD</name>
    <name evidence="4" type="ordered locus">cauri_0416</name>
</gene>
<keyword evidence="5" id="KW-1185">Reference proteome</keyword>
<evidence type="ECO:0000313" key="5">
    <source>
        <dbReference type="Proteomes" id="UP000002077"/>
    </source>
</evidence>
<evidence type="ECO:0000313" key="4">
    <source>
        <dbReference type="EMBL" id="ACP32015.1"/>
    </source>
</evidence>
<accession>C3PKS9</accession>
<dbReference type="KEGG" id="car:cauri_0416"/>
<feature type="transmembrane region" description="Helical" evidence="2">
    <location>
        <begin position="35"/>
        <end position="56"/>
    </location>
</feature>
<dbReference type="GeneID" id="31923035"/>
<dbReference type="RefSeq" id="WP_012714837.1">
    <property type="nucleotide sequence ID" value="NC_012590.1"/>
</dbReference>
<dbReference type="GO" id="GO:0047360">
    <property type="term" value="F:undecaprenyl-phosphate galactose phosphotransferase activity"/>
    <property type="evidence" value="ECO:0007669"/>
    <property type="project" value="UniProtKB-EC"/>
</dbReference>
<keyword evidence="4" id="KW-0808">Transferase</keyword>
<evidence type="ECO:0000256" key="1">
    <source>
        <dbReference type="ARBA" id="ARBA00006464"/>
    </source>
</evidence>
<dbReference type="EC" id="2.7.8.6" evidence="4"/>
<dbReference type="AlphaFoldDB" id="C3PKS9"/>
<dbReference type="Pfam" id="PF02397">
    <property type="entry name" value="Bac_transf"/>
    <property type="match status" value="1"/>
</dbReference>
<dbReference type="Proteomes" id="UP000002077">
    <property type="component" value="Chromosome"/>
</dbReference>
<keyword evidence="2" id="KW-0812">Transmembrane</keyword>
<organism evidence="4 5">
    <name type="scientific">Corynebacterium aurimucosum (strain ATCC 700975 / DSM 44827 / CIP 107346 / CN-1)</name>
    <name type="common">Corynebacterium nigricans</name>
    <dbReference type="NCBI Taxonomy" id="548476"/>
    <lineage>
        <taxon>Bacteria</taxon>
        <taxon>Bacillati</taxon>
        <taxon>Actinomycetota</taxon>
        <taxon>Actinomycetes</taxon>
        <taxon>Mycobacteriales</taxon>
        <taxon>Corynebacteriaceae</taxon>
        <taxon>Corynebacterium</taxon>
    </lineage>
</organism>
<feature type="domain" description="Bacterial sugar transferase" evidence="3">
    <location>
        <begin position="30"/>
        <end position="221"/>
    </location>
</feature>
<dbReference type="eggNOG" id="COG2148">
    <property type="taxonomic scope" value="Bacteria"/>
</dbReference>
<keyword evidence="2" id="KW-1133">Transmembrane helix</keyword>
<dbReference type="HOGENOM" id="CLU_024920_1_0_11"/>
<proteinExistence type="inferred from homology"/>
<reference evidence="4 5" key="1">
    <citation type="journal article" date="2010" name="BMC Genomics">
        <title>Complete genome sequence and lifestyle of black-pigmented Corynebacterium aurimucosum ATCC 700975 (formerly C. nigricans CN-1) isolated from a vaginal swab of a woman with spontaneous abortion.</title>
        <authorList>
            <person name="Trost E."/>
            <person name="Gotker S."/>
            <person name="Schneider J."/>
            <person name="Schneiker-Bekel S."/>
            <person name="Szczepanowski R."/>
            <person name="Tilker A."/>
            <person name="Viehoever P."/>
            <person name="Arnold W."/>
            <person name="Bekel T."/>
            <person name="Blom J."/>
            <person name="Gartemann K.H."/>
            <person name="Linke B."/>
            <person name="Goesmann A."/>
            <person name="Puhler A."/>
            <person name="Shukla S.K."/>
            <person name="Tauch A."/>
        </authorList>
    </citation>
    <scope>NUCLEOTIDE SEQUENCE [LARGE SCALE GENOMIC DNA]</scope>
    <source>
        <strain evidence="5">ATCC 700975 / DSM 44827 / CIP 107346 / CN-1</strain>
    </source>
</reference>
<dbReference type="PANTHER" id="PTHR30576">
    <property type="entry name" value="COLANIC BIOSYNTHESIS UDP-GLUCOSE LIPID CARRIER TRANSFERASE"/>
    <property type="match status" value="1"/>
</dbReference>
<comment type="similarity">
    <text evidence="1">Belongs to the bacterial sugar transferase family.</text>
</comment>
<dbReference type="InterPro" id="IPR003362">
    <property type="entry name" value="Bact_transf"/>
</dbReference>
<evidence type="ECO:0000256" key="2">
    <source>
        <dbReference type="SAM" id="Phobius"/>
    </source>
</evidence>
<keyword evidence="2" id="KW-0472">Membrane</keyword>
<name>C3PKS9_CORA7</name>
<dbReference type="EMBL" id="CP001601">
    <property type="protein sequence ID" value="ACP32015.1"/>
    <property type="molecule type" value="Genomic_DNA"/>
</dbReference>